<dbReference type="InterPro" id="IPR011009">
    <property type="entry name" value="Kinase-like_dom_sf"/>
</dbReference>
<dbReference type="Gene3D" id="3.90.1200.10">
    <property type="match status" value="1"/>
</dbReference>
<dbReference type="InterPro" id="IPR006748">
    <property type="entry name" value="NH2Glyco/OHUrea_AB-resist_kin"/>
</dbReference>
<evidence type="ECO:0000313" key="2">
    <source>
        <dbReference type="Proteomes" id="UP000295263"/>
    </source>
</evidence>
<name>A0ABD7QNB9_RAOOR</name>
<comment type="caution">
    <text evidence="1">The sequence shown here is derived from an EMBL/GenBank/DDBJ whole genome shotgun (WGS) entry which is preliminary data.</text>
</comment>
<dbReference type="SUPFAM" id="SSF56112">
    <property type="entry name" value="Protein kinase-like (PK-like)"/>
    <property type="match status" value="1"/>
</dbReference>
<sequence>MFSPWLSRWELIPDGEPVMTHTSQLLPVLTVKEGIKAMLKLTADSSERTGCELMAWWDGRGAAQALAHEPGALLLTRATGEASLSVMSRTGEDERACRIVCEVASRLHVPPAAAMPKLTPLESWFGDLEPAARTHGGILTRCAAVAKALLSAPREVVVLHGDLHHGNILDFAASGWLAIDPKGLIGERGFDFANIFTNPDLADPATPVAVRPEIFQQRLRVVTEQAKLDRQRLLMWIAAWCGLSSAWFLDSGEPAPVTLRVAELALAELER</sequence>
<dbReference type="Proteomes" id="UP000295263">
    <property type="component" value="Unassembled WGS sequence"/>
</dbReference>
<dbReference type="AlphaFoldDB" id="A0ABD7QNB9"/>
<dbReference type="EMBL" id="SLYQ01000001">
    <property type="protein sequence ID" value="TCQ76531.1"/>
    <property type="molecule type" value="Genomic_DNA"/>
</dbReference>
<gene>
    <name evidence="1" type="ORF">EC841_101340</name>
</gene>
<accession>A0ABD7QNB9</accession>
<dbReference type="RefSeq" id="WP_132510202.1">
    <property type="nucleotide sequence ID" value="NZ_SLYQ01000001.1"/>
</dbReference>
<reference evidence="1 2" key="1">
    <citation type="submission" date="2019-03" db="EMBL/GenBank/DDBJ databases">
        <title>Genomic analyses of the natural microbiome of Caenorhabditis elegans.</title>
        <authorList>
            <person name="Samuel B."/>
        </authorList>
    </citation>
    <scope>NUCLEOTIDE SEQUENCE [LARGE SCALE GENOMIC DNA]</scope>
    <source>
        <strain evidence="1 2">JUb54</strain>
    </source>
</reference>
<protein>
    <submittedName>
        <fullName evidence="1">Streptomycin 6-kinase</fullName>
    </submittedName>
</protein>
<dbReference type="Pfam" id="PF04655">
    <property type="entry name" value="APH_6_hur"/>
    <property type="match status" value="1"/>
</dbReference>
<evidence type="ECO:0000313" key="1">
    <source>
        <dbReference type="EMBL" id="TCQ76531.1"/>
    </source>
</evidence>
<proteinExistence type="predicted"/>
<organism evidence="1 2">
    <name type="scientific">Raoultella ornithinolytica</name>
    <name type="common">Klebsiella ornithinolytica</name>
    <dbReference type="NCBI Taxonomy" id="54291"/>
    <lineage>
        <taxon>Bacteria</taxon>
        <taxon>Pseudomonadati</taxon>
        <taxon>Pseudomonadota</taxon>
        <taxon>Gammaproteobacteria</taxon>
        <taxon>Enterobacterales</taxon>
        <taxon>Enterobacteriaceae</taxon>
        <taxon>Klebsiella/Raoultella group</taxon>
        <taxon>Raoultella</taxon>
    </lineage>
</organism>